<reference evidence="9" key="1">
    <citation type="submission" date="2017-12" db="EMBL/GenBank/DDBJ databases">
        <title>Draft genome sequence of Telmatospirillum siberiense 26-4b1T, an acidotolerant peatland alphaproteobacterium potentially involved in sulfur cycling.</title>
        <authorList>
            <person name="Hausmann B."/>
            <person name="Pjevac P."/>
            <person name="Schreck K."/>
            <person name="Herbold C.W."/>
            <person name="Daims H."/>
            <person name="Wagner M."/>
            <person name="Pester M."/>
            <person name="Loy A."/>
        </authorList>
    </citation>
    <scope>NUCLEOTIDE SEQUENCE [LARGE SCALE GENOMIC DNA]</scope>
    <source>
        <strain evidence="9">26-4b1</strain>
    </source>
</reference>
<sequence length="433" mass="45341">MTGRHPSHQPALSPLLARRSFLPLFITQFLGAFNGNLFKNAAIVLILYRLGSEQESGGKVLATLALALFVLPFFLFSATAGQIADRFDKTRVIQASKLLELAAAVVAAIALAWGAPAMLLTALFLLGAQAALFGPLKYGILPELLAENDLLGANGLIEAATFLAILAGTIMGSLTVLGTDGVLIIQSTVIVAAAAGWIASLAIPPTQAKAPGLSLDWNFPRLTWSLLRETSGPSSLLGLIMGVSWFWLAGATYLTQFPAFAKDALHAGPDVVSLFLGMFSLGICAGSLLCQRLFRGRASLRLAPYGLLAMAVFGLDFVLSAQPLGNIDGDFAGIADFLAVPQSWHLLADLLAIAIASAIYVVPLYTLLQQRAAPSHRARVIAANNVMNALFMTVAAGLAAMLLGTGLGIKGLLGGMAAANIAVAALFYRWKSA</sequence>
<name>A0A2N3PZU9_9PROT</name>
<keyword evidence="4 7" id="KW-0812">Transmembrane</keyword>
<dbReference type="GO" id="GO:0022857">
    <property type="term" value="F:transmembrane transporter activity"/>
    <property type="evidence" value="ECO:0007669"/>
    <property type="project" value="InterPro"/>
</dbReference>
<feature type="transmembrane region" description="Helical" evidence="7">
    <location>
        <begin position="21"/>
        <end position="48"/>
    </location>
</feature>
<feature type="transmembrane region" description="Helical" evidence="7">
    <location>
        <begin position="98"/>
        <end position="116"/>
    </location>
</feature>
<dbReference type="PANTHER" id="PTHR43266:SF2">
    <property type="entry name" value="MAJOR FACILITATOR SUPERFAMILY (MFS) PROFILE DOMAIN-CONTAINING PROTEIN"/>
    <property type="match status" value="1"/>
</dbReference>
<dbReference type="PANTHER" id="PTHR43266">
    <property type="entry name" value="MACROLIDE-EFFLUX PROTEIN"/>
    <property type="match status" value="1"/>
</dbReference>
<keyword evidence="3" id="KW-1003">Cell membrane</keyword>
<comment type="caution">
    <text evidence="8">The sequence shown here is derived from an EMBL/GenBank/DDBJ whole genome shotgun (WGS) entry which is preliminary data.</text>
</comment>
<proteinExistence type="predicted"/>
<dbReference type="Pfam" id="PF07690">
    <property type="entry name" value="MFS_1"/>
    <property type="match status" value="1"/>
</dbReference>
<dbReference type="Gene3D" id="1.20.1250.20">
    <property type="entry name" value="MFS general substrate transporter like domains"/>
    <property type="match status" value="1"/>
</dbReference>
<dbReference type="InterPro" id="IPR011701">
    <property type="entry name" value="MFS"/>
</dbReference>
<evidence type="ECO:0000256" key="7">
    <source>
        <dbReference type="SAM" id="Phobius"/>
    </source>
</evidence>
<dbReference type="Proteomes" id="UP000233293">
    <property type="component" value="Unassembled WGS sequence"/>
</dbReference>
<dbReference type="EMBL" id="PIUM01000003">
    <property type="protein sequence ID" value="PKU25919.1"/>
    <property type="molecule type" value="Genomic_DNA"/>
</dbReference>
<feature type="transmembrane region" description="Helical" evidence="7">
    <location>
        <begin position="271"/>
        <end position="290"/>
    </location>
</feature>
<feature type="transmembrane region" description="Helical" evidence="7">
    <location>
        <begin position="236"/>
        <end position="259"/>
    </location>
</feature>
<evidence type="ECO:0000256" key="6">
    <source>
        <dbReference type="ARBA" id="ARBA00023136"/>
    </source>
</evidence>
<feature type="transmembrane region" description="Helical" evidence="7">
    <location>
        <begin position="344"/>
        <end position="368"/>
    </location>
</feature>
<feature type="transmembrane region" description="Helical" evidence="7">
    <location>
        <begin position="153"/>
        <end position="177"/>
    </location>
</feature>
<gene>
    <name evidence="8" type="ORF">CWS72_05050</name>
</gene>
<feature type="transmembrane region" description="Helical" evidence="7">
    <location>
        <begin position="60"/>
        <end position="78"/>
    </location>
</feature>
<protein>
    <submittedName>
        <fullName evidence="8">MFS transporter</fullName>
    </submittedName>
</protein>
<keyword evidence="9" id="KW-1185">Reference proteome</keyword>
<dbReference type="AlphaFoldDB" id="A0A2N3PZU9"/>
<evidence type="ECO:0000313" key="8">
    <source>
        <dbReference type="EMBL" id="PKU25919.1"/>
    </source>
</evidence>
<feature type="transmembrane region" description="Helical" evidence="7">
    <location>
        <begin position="302"/>
        <end position="324"/>
    </location>
</feature>
<keyword evidence="6 7" id="KW-0472">Membrane</keyword>
<keyword evidence="2" id="KW-0813">Transport</keyword>
<dbReference type="InterPro" id="IPR036259">
    <property type="entry name" value="MFS_trans_sf"/>
</dbReference>
<evidence type="ECO:0000256" key="1">
    <source>
        <dbReference type="ARBA" id="ARBA00004651"/>
    </source>
</evidence>
<feature type="transmembrane region" description="Helical" evidence="7">
    <location>
        <begin position="409"/>
        <end position="428"/>
    </location>
</feature>
<evidence type="ECO:0000256" key="2">
    <source>
        <dbReference type="ARBA" id="ARBA00022448"/>
    </source>
</evidence>
<dbReference type="SUPFAM" id="SSF103473">
    <property type="entry name" value="MFS general substrate transporter"/>
    <property type="match status" value="1"/>
</dbReference>
<feature type="transmembrane region" description="Helical" evidence="7">
    <location>
        <begin position="380"/>
        <end position="403"/>
    </location>
</feature>
<accession>A0A2N3PZU9</accession>
<comment type="subcellular location">
    <subcellularLocation>
        <location evidence="1">Cell membrane</location>
        <topology evidence="1">Multi-pass membrane protein</topology>
    </subcellularLocation>
</comment>
<evidence type="ECO:0000256" key="3">
    <source>
        <dbReference type="ARBA" id="ARBA00022475"/>
    </source>
</evidence>
<dbReference type="CDD" id="cd06173">
    <property type="entry name" value="MFS_MefA_like"/>
    <property type="match status" value="1"/>
</dbReference>
<evidence type="ECO:0000256" key="5">
    <source>
        <dbReference type="ARBA" id="ARBA00022989"/>
    </source>
</evidence>
<evidence type="ECO:0000256" key="4">
    <source>
        <dbReference type="ARBA" id="ARBA00022692"/>
    </source>
</evidence>
<dbReference type="RefSeq" id="WP_101249464.1">
    <property type="nucleotide sequence ID" value="NZ_PIUM01000003.1"/>
</dbReference>
<feature type="transmembrane region" description="Helical" evidence="7">
    <location>
        <begin position="183"/>
        <end position="203"/>
    </location>
</feature>
<dbReference type="OrthoDB" id="9803968at2"/>
<dbReference type="GO" id="GO:0005886">
    <property type="term" value="C:plasma membrane"/>
    <property type="evidence" value="ECO:0007669"/>
    <property type="project" value="UniProtKB-SubCell"/>
</dbReference>
<evidence type="ECO:0000313" key="9">
    <source>
        <dbReference type="Proteomes" id="UP000233293"/>
    </source>
</evidence>
<organism evidence="8 9">
    <name type="scientific">Telmatospirillum siberiense</name>
    <dbReference type="NCBI Taxonomy" id="382514"/>
    <lineage>
        <taxon>Bacteria</taxon>
        <taxon>Pseudomonadati</taxon>
        <taxon>Pseudomonadota</taxon>
        <taxon>Alphaproteobacteria</taxon>
        <taxon>Rhodospirillales</taxon>
        <taxon>Rhodospirillaceae</taxon>
        <taxon>Telmatospirillum</taxon>
    </lineage>
</organism>
<keyword evidence="5 7" id="KW-1133">Transmembrane helix</keyword>